<accession>A0A6N7LN81</accession>
<reference evidence="1 2" key="1">
    <citation type="journal article" date="2013" name="Genome Biol.">
        <title>Comparative genomics of the core and accessory genomes of 48 Sinorhizobium strains comprising five genospecies.</title>
        <authorList>
            <person name="Sugawara M."/>
            <person name="Epstein B."/>
            <person name="Badgley B.D."/>
            <person name="Unno T."/>
            <person name="Xu L."/>
            <person name="Reese J."/>
            <person name="Gyaneshwar P."/>
            <person name="Denny R."/>
            <person name="Mudge J."/>
            <person name="Bharti A.K."/>
            <person name="Farmer A.D."/>
            <person name="May G.D."/>
            <person name="Woodward J.E."/>
            <person name="Medigue C."/>
            <person name="Vallenet D."/>
            <person name="Lajus A."/>
            <person name="Rouy Z."/>
            <person name="Martinez-Vaz B."/>
            <person name="Tiffin P."/>
            <person name="Young N.D."/>
            <person name="Sadowsky M.J."/>
        </authorList>
    </citation>
    <scope>NUCLEOTIDE SEQUENCE [LARGE SCALE GENOMIC DNA]</scope>
    <source>
        <strain evidence="1 2">USDA4894</strain>
    </source>
</reference>
<dbReference type="AlphaFoldDB" id="A0A6N7LN81"/>
<keyword evidence="2" id="KW-1185">Reference proteome</keyword>
<proteinExistence type="predicted"/>
<name>A0A6N7LN81_SINTE</name>
<dbReference type="EMBL" id="WITC01000131">
    <property type="protein sequence ID" value="MQX19126.1"/>
    <property type="molecule type" value="Genomic_DNA"/>
</dbReference>
<evidence type="ECO:0000313" key="2">
    <source>
        <dbReference type="Proteomes" id="UP000439983"/>
    </source>
</evidence>
<organism evidence="1 2">
    <name type="scientific">Sinorhizobium terangae</name>
    <dbReference type="NCBI Taxonomy" id="110322"/>
    <lineage>
        <taxon>Bacteria</taxon>
        <taxon>Pseudomonadati</taxon>
        <taxon>Pseudomonadota</taxon>
        <taxon>Alphaproteobacteria</taxon>
        <taxon>Hyphomicrobiales</taxon>
        <taxon>Rhizobiaceae</taxon>
        <taxon>Sinorhizobium/Ensifer group</taxon>
        <taxon>Sinorhizobium</taxon>
    </lineage>
</organism>
<protein>
    <submittedName>
        <fullName evidence="1">Uncharacterized protein</fullName>
    </submittedName>
</protein>
<evidence type="ECO:0000313" key="1">
    <source>
        <dbReference type="EMBL" id="MQX19126.1"/>
    </source>
</evidence>
<gene>
    <name evidence="1" type="ORF">GHK62_31695</name>
</gene>
<dbReference type="Proteomes" id="UP000439983">
    <property type="component" value="Unassembled WGS sequence"/>
</dbReference>
<dbReference type="OrthoDB" id="8420607at2"/>
<dbReference type="RefSeq" id="WP_153442914.1">
    <property type="nucleotide sequence ID" value="NZ_JACIGA010000002.1"/>
</dbReference>
<comment type="caution">
    <text evidence="1">The sequence shown here is derived from an EMBL/GenBank/DDBJ whole genome shotgun (WGS) entry which is preliminary data.</text>
</comment>
<sequence>MAEEFTAFWLQFHHPDGEEYLIAGVAELKRLFATREKREVIKLQTDEFFTPTRRLSAPTAEQKEALRVYAVKHGHLWNGIKKS</sequence>